<dbReference type="AlphaFoldDB" id="A0A162KGS6"/>
<dbReference type="OrthoDB" id="191139at2759"/>
<name>A0A162KGS6_CORDF</name>
<sequence length="123" mass="13608">MLHRHCGLVSDPSLKEPNLLFPFAVYEAKGYDGDPREARLQACTAGAAYLDLLDALALEPGKAGPIPSPYQEEYNHDTQVFALTSFGPHWHIMVGYKRVRGKEEYAGVLGMSKYVYVSCNGET</sequence>
<proteinExistence type="predicted"/>
<gene>
    <name evidence="1" type="ORF">LEL_08269</name>
</gene>
<evidence type="ECO:0000313" key="2">
    <source>
        <dbReference type="Proteomes" id="UP000076881"/>
    </source>
</evidence>
<reference evidence="1 2" key="1">
    <citation type="journal article" date="2016" name="Genome Biol. Evol.">
        <title>Divergent and convergent evolution of fungal pathogenicity.</title>
        <authorList>
            <person name="Shang Y."/>
            <person name="Xiao G."/>
            <person name="Zheng P."/>
            <person name="Cen K."/>
            <person name="Zhan S."/>
            <person name="Wang C."/>
        </authorList>
    </citation>
    <scope>NUCLEOTIDE SEQUENCE [LARGE SCALE GENOMIC DNA]</scope>
    <source>
        <strain evidence="1 2">RCEF 1005</strain>
    </source>
</reference>
<dbReference type="EMBL" id="AZHF01000006">
    <property type="protein sequence ID" value="OAA74688.1"/>
    <property type="molecule type" value="Genomic_DNA"/>
</dbReference>
<comment type="caution">
    <text evidence="1">The sequence shown here is derived from an EMBL/GenBank/DDBJ whole genome shotgun (WGS) entry which is preliminary data.</text>
</comment>
<evidence type="ECO:0000313" key="1">
    <source>
        <dbReference type="EMBL" id="OAA74688.1"/>
    </source>
</evidence>
<accession>A0A162KGS6</accession>
<keyword evidence="2" id="KW-1185">Reference proteome</keyword>
<protein>
    <submittedName>
        <fullName evidence="1">Uncharacterized protein</fullName>
    </submittedName>
</protein>
<organism evidence="1 2">
    <name type="scientific">Akanthomyces lecanii RCEF 1005</name>
    <dbReference type="NCBI Taxonomy" id="1081108"/>
    <lineage>
        <taxon>Eukaryota</taxon>
        <taxon>Fungi</taxon>
        <taxon>Dikarya</taxon>
        <taxon>Ascomycota</taxon>
        <taxon>Pezizomycotina</taxon>
        <taxon>Sordariomycetes</taxon>
        <taxon>Hypocreomycetidae</taxon>
        <taxon>Hypocreales</taxon>
        <taxon>Cordycipitaceae</taxon>
        <taxon>Akanthomyces</taxon>
        <taxon>Cordyceps confragosa</taxon>
    </lineage>
</organism>
<dbReference type="Proteomes" id="UP000076881">
    <property type="component" value="Unassembled WGS sequence"/>
</dbReference>